<gene>
    <name evidence="2" type="ORF">UG56_006625</name>
</gene>
<evidence type="ECO:0000256" key="1">
    <source>
        <dbReference type="SAM" id="MobiDB-lite"/>
    </source>
</evidence>
<reference evidence="2" key="1">
    <citation type="submission" date="2016-10" db="EMBL/GenBank/DDBJ databases">
        <title>Draft Genome Sequence of Nocardioides luteus Strain BAFB, an Alkane-Degrading Bacterium Isolated from JP-7 Polluted Soil.</title>
        <authorList>
            <person name="Brown L."/>
            <person name="Ruiz O.N."/>
            <person name="Gunasekera T."/>
        </authorList>
    </citation>
    <scope>NUCLEOTIDE SEQUENCE [LARGE SCALE GENOMIC DNA]</scope>
    <source>
        <strain evidence="2">BAFB</strain>
    </source>
</reference>
<name>A0A1J4NAJ8_9ACTN</name>
<feature type="region of interest" description="Disordered" evidence="1">
    <location>
        <begin position="171"/>
        <end position="218"/>
    </location>
</feature>
<evidence type="ECO:0000313" key="2">
    <source>
        <dbReference type="EMBL" id="OIJ27672.1"/>
    </source>
</evidence>
<proteinExistence type="predicted"/>
<dbReference type="STRING" id="1844.UG56_006625"/>
<comment type="caution">
    <text evidence="2">The sequence shown here is derived from an EMBL/GenBank/DDBJ whole genome shotgun (WGS) entry which is preliminary data.</text>
</comment>
<dbReference type="OrthoDB" id="3872177at2"/>
<organism evidence="2 3">
    <name type="scientific">Nocardioides luteus</name>
    <dbReference type="NCBI Taxonomy" id="1844"/>
    <lineage>
        <taxon>Bacteria</taxon>
        <taxon>Bacillati</taxon>
        <taxon>Actinomycetota</taxon>
        <taxon>Actinomycetes</taxon>
        <taxon>Propionibacteriales</taxon>
        <taxon>Nocardioidaceae</taxon>
        <taxon>Nocardioides</taxon>
    </lineage>
</organism>
<evidence type="ECO:0000313" key="3">
    <source>
        <dbReference type="Proteomes" id="UP000033772"/>
    </source>
</evidence>
<sequence>MGGENLNVDPEALKRAESGINATIGELNDMGMLGSGSHGRGFGSMALSGMEAGHSGLADAFGGFCERWGWGVRALVQDANQMAQALGMAAGLFHEQDQYVADAGKIIATSVAGNPHLSEAEITSQSWGENFDDWKPDYSVESQVAANERMGETWSTVGNDWVETQQEKLTDPLGYAQEEVESAWDGVTGPAEGTEPVDQPAEESGDEQSGGDVDGGAR</sequence>
<dbReference type="Proteomes" id="UP000033772">
    <property type="component" value="Unassembled WGS sequence"/>
</dbReference>
<keyword evidence="3" id="KW-1185">Reference proteome</keyword>
<accession>A0A1J4NAJ8</accession>
<dbReference type="AlphaFoldDB" id="A0A1J4NAJ8"/>
<protein>
    <submittedName>
        <fullName evidence="2">Uncharacterized protein</fullName>
    </submittedName>
</protein>
<dbReference type="EMBL" id="JZDQ02000007">
    <property type="protein sequence ID" value="OIJ27672.1"/>
    <property type="molecule type" value="Genomic_DNA"/>
</dbReference>
<dbReference type="RefSeq" id="WP_045547750.1">
    <property type="nucleotide sequence ID" value="NZ_JZDQ02000007.1"/>
</dbReference>